<protein>
    <submittedName>
        <fullName evidence="1">Uncharacterized protein</fullName>
    </submittedName>
</protein>
<evidence type="ECO:0000313" key="2">
    <source>
        <dbReference type="Proteomes" id="UP000735302"/>
    </source>
</evidence>
<accession>A0AAV4AKM3</accession>
<name>A0AAV4AKM3_9GAST</name>
<gene>
    <name evidence="1" type="ORF">PoB_003394200</name>
</gene>
<dbReference type="EMBL" id="BLXT01003865">
    <property type="protein sequence ID" value="GFO07437.1"/>
    <property type="molecule type" value="Genomic_DNA"/>
</dbReference>
<comment type="caution">
    <text evidence="1">The sequence shown here is derived from an EMBL/GenBank/DDBJ whole genome shotgun (WGS) entry which is preliminary data.</text>
</comment>
<sequence length="112" mass="12868">MRDYLQRLDRNEALQIFRSRVKCILLLSDWVCHSWSSYTVCHLRKERDESVLHNICCSNTEKWSLGVQQDGLRCPWAIHCGGRKYVAHVSTASHAGARLSCGDKRQIKGLLP</sequence>
<evidence type="ECO:0000313" key="1">
    <source>
        <dbReference type="EMBL" id="GFO07437.1"/>
    </source>
</evidence>
<organism evidence="1 2">
    <name type="scientific">Plakobranchus ocellatus</name>
    <dbReference type="NCBI Taxonomy" id="259542"/>
    <lineage>
        <taxon>Eukaryota</taxon>
        <taxon>Metazoa</taxon>
        <taxon>Spiralia</taxon>
        <taxon>Lophotrochozoa</taxon>
        <taxon>Mollusca</taxon>
        <taxon>Gastropoda</taxon>
        <taxon>Heterobranchia</taxon>
        <taxon>Euthyneura</taxon>
        <taxon>Panpulmonata</taxon>
        <taxon>Sacoglossa</taxon>
        <taxon>Placobranchoidea</taxon>
        <taxon>Plakobranchidae</taxon>
        <taxon>Plakobranchus</taxon>
    </lineage>
</organism>
<keyword evidence="2" id="KW-1185">Reference proteome</keyword>
<proteinExistence type="predicted"/>
<dbReference type="Proteomes" id="UP000735302">
    <property type="component" value="Unassembled WGS sequence"/>
</dbReference>
<dbReference type="AlphaFoldDB" id="A0AAV4AKM3"/>
<reference evidence="1 2" key="1">
    <citation type="journal article" date="2021" name="Elife">
        <title>Chloroplast acquisition without the gene transfer in kleptoplastic sea slugs, Plakobranchus ocellatus.</title>
        <authorList>
            <person name="Maeda T."/>
            <person name="Takahashi S."/>
            <person name="Yoshida T."/>
            <person name="Shimamura S."/>
            <person name="Takaki Y."/>
            <person name="Nagai Y."/>
            <person name="Toyoda A."/>
            <person name="Suzuki Y."/>
            <person name="Arimoto A."/>
            <person name="Ishii H."/>
            <person name="Satoh N."/>
            <person name="Nishiyama T."/>
            <person name="Hasebe M."/>
            <person name="Maruyama T."/>
            <person name="Minagawa J."/>
            <person name="Obokata J."/>
            <person name="Shigenobu S."/>
        </authorList>
    </citation>
    <scope>NUCLEOTIDE SEQUENCE [LARGE SCALE GENOMIC DNA]</scope>
</reference>